<feature type="region of interest" description="Disordered" evidence="10">
    <location>
        <begin position="1"/>
        <end position="36"/>
    </location>
</feature>
<evidence type="ECO:0000256" key="1">
    <source>
        <dbReference type="ARBA" id="ARBA00013160"/>
    </source>
</evidence>
<protein>
    <recommendedName>
        <fullName evidence="1">tyrosine--tRNA ligase</fullName>
        <ecNumber evidence="1">6.1.1.1</ecNumber>
    </recommendedName>
    <alternativeName>
        <fullName evidence="7">Tyrosyl-tRNA synthetase</fullName>
    </alternativeName>
</protein>
<keyword evidence="6 9" id="KW-0030">Aminoacyl-tRNA synthetase</keyword>
<dbReference type="GO" id="GO:0005737">
    <property type="term" value="C:cytoplasm"/>
    <property type="evidence" value="ECO:0007669"/>
    <property type="project" value="TreeGrafter"/>
</dbReference>
<dbReference type="GO" id="GO:0006437">
    <property type="term" value="P:tyrosyl-tRNA aminoacylation"/>
    <property type="evidence" value="ECO:0007669"/>
    <property type="project" value="TreeGrafter"/>
</dbReference>
<comment type="catalytic activity">
    <reaction evidence="8">
        <text>tRNA(Tyr) + L-tyrosine + ATP = L-tyrosyl-tRNA(Tyr) + AMP + diphosphate + H(+)</text>
        <dbReference type="Rhea" id="RHEA:10220"/>
        <dbReference type="Rhea" id="RHEA-COMP:9706"/>
        <dbReference type="Rhea" id="RHEA-COMP:9707"/>
        <dbReference type="ChEBI" id="CHEBI:15378"/>
        <dbReference type="ChEBI" id="CHEBI:30616"/>
        <dbReference type="ChEBI" id="CHEBI:33019"/>
        <dbReference type="ChEBI" id="CHEBI:58315"/>
        <dbReference type="ChEBI" id="CHEBI:78442"/>
        <dbReference type="ChEBI" id="CHEBI:78536"/>
        <dbReference type="ChEBI" id="CHEBI:456215"/>
        <dbReference type="EC" id="6.1.1.1"/>
    </reaction>
</comment>
<organism evidence="11 12">
    <name type="scientific">Citrus x changshan-huyou</name>
    <dbReference type="NCBI Taxonomy" id="2935761"/>
    <lineage>
        <taxon>Eukaryota</taxon>
        <taxon>Viridiplantae</taxon>
        <taxon>Streptophyta</taxon>
        <taxon>Embryophyta</taxon>
        <taxon>Tracheophyta</taxon>
        <taxon>Spermatophyta</taxon>
        <taxon>Magnoliopsida</taxon>
        <taxon>eudicotyledons</taxon>
        <taxon>Gunneridae</taxon>
        <taxon>Pentapetalae</taxon>
        <taxon>rosids</taxon>
        <taxon>malvids</taxon>
        <taxon>Sapindales</taxon>
        <taxon>Rutaceae</taxon>
        <taxon>Aurantioideae</taxon>
        <taxon>Citrus</taxon>
    </lineage>
</organism>
<dbReference type="EMBL" id="JBCGBO010000024">
    <property type="protein sequence ID" value="KAK9182874.1"/>
    <property type="molecule type" value="Genomic_DNA"/>
</dbReference>
<dbReference type="GO" id="GO:0005524">
    <property type="term" value="F:ATP binding"/>
    <property type="evidence" value="ECO:0007669"/>
    <property type="project" value="UniProtKB-KW"/>
</dbReference>
<evidence type="ECO:0000256" key="6">
    <source>
        <dbReference type="ARBA" id="ARBA00023146"/>
    </source>
</evidence>
<dbReference type="Gene3D" id="1.10.240.10">
    <property type="entry name" value="Tyrosyl-Transfer RNA Synthetase"/>
    <property type="match status" value="1"/>
</dbReference>
<keyword evidence="2 9" id="KW-0436">Ligase</keyword>
<feature type="compositionally biased region" description="Polar residues" evidence="10">
    <location>
        <begin position="1"/>
        <end position="34"/>
    </location>
</feature>
<dbReference type="EC" id="6.1.1.1" evidence="1"/>
<reference evidence="11 12" key="1">
    <citation type="submission" date="2024-05" db="EMBL/GenBank/DDBJ databases">
        <title>Haplotype-resolved chromosome-level genome assembly of Huyou (Citrus changshanensis).</title>
        <authorList>
            <person name="Miao C."/>
            <person name="Chen W."/>
            <person name="Wu Y."/>
            <person name="Wang L."/>
            <person name="Zhao S."/>
            <person name="Grierson D."/>
            <person name="Xu C."/>
            <person name="Chen K."/>
        </authorList>
    </citation>
    <scope>NUCLEOTIDE SEQUENCE [LARGE SCALE GENOMIC DNA]</scope>
    <source>
        <strain evidence="11">01-14</strain>
        <tissue evidence="11">Leaf</tissue>
    </source>
</reference>
<comment type="caution">
    <text evidence="11">The sequence shown here is derived from an EMBL/GenBank/DDBJ whole genome shotgun (WGS) entry which is preliminary data.</text>
</comment>
<keyword evidence="5 9" id="KW-0648">Protein biosynthesis</keyword>
<gene>
    <name evidence="11" type="ORF">WN944_026022</name>
</gene>
<dbReference type="GO" id="GO:0004831">
    <property type="term" value="F:tyrosine-tRNA ligase activity"/>
    <property type="evidence" value="ECO:0007669"/>
    <property type="project" value="UniProtKB-EC"/>
</dbReference>
<evidence type="ECO:0000313" key="12">
    <source>
        <dbReference type="Proteomes" id="UP001428341"/>
    </source>
</evidence>
<keyword evidence="4 9" id="KW-0067">ATP-binding</keyword>
<evidence type="ECO:0000256" key="10">
    <source>
        <dbReference type="SAM" id="MobiDB-lite"/>
    </source>
</evidence>
<evidence type="ECO:0000313" key="11">
    <source>
        <dbReference type="EMBL" id="KAK9182874.1"/>
    </source>
</evidence>
<dbReference type="AlphaFoldDB" id="A0AAP0LQW3"/>
<dbReference type="InterPro" id="IPR050489">
    <property type="entry name" value="Tyr-tRNA_synthase"/>
</dbReference>
<dbReference type="PANTHER" id="PTHR46264">
    <property type="entry name" value="TYROSINE-TRNA LIGASE"/>
    <property type="match status" value="1"/>
</dbReference>
<evidence type="ECO:0000256" key="7">
    <source>
        <dbReference type="ARBA" id="ARBA00033323"/>
    </source>
</evidence>
<sequence>MSDDSANQIPPTDEINSMSINSQNNEASSPSTPQMKGCDKCWGRVYTAEVNVKIKEAYCPPKLVEGNPCLEYIKYIIFPGYNKFVVECSEANGGKKTYKSYRDGNLHPGDLKSSLSKAINKILYVDLKTRLERLLPIFELVSLACTFWYASGSSGVHKTY</sequence>
<dbReference type="Pfam" id="PF00579">
    <property type="entry name" value="tRNA-synt_1b"/>
    <property type="match status" value="1"/>
</dbReference>
<dbReference type="InterPro" id="IPR002305">
    <property type="entry name" value="aa-tRNA-synth_Ic"/>
</dbReference>
<keyword evidence="3 9" id="KW-0547">Nucleotide-binding</keyword>
<name>A0AAP0LQW3_9ROSI</name>
<keyword evidence="12" id="KW-1185">Reference proteome</keyword>
<evidence type="ECO:0000256" key="4">
    <source>
        <dbReference type="ARBA" id="ARBA00022840"/>
    </source>
</evidence>
<evidence type="ECO:0000256" key="2">
    <source>
        <dbReference type="ARBA" id="ARBA00022598"/>
    </source>
</evidence>
<proteinExistence type="inferred from homology"/>
<evidence type="ECO:0000256" key="5">
    <source>
        <dbReference type="ARBA" id="ARBA00022917"/>
    </source>
</evidence>
<dbReference type="Proteomes" id="UP001428341">
    <property type="component" value="Unassembled WGS sequence"/>
</dbReference>
<evidence type="ECO:0000256" key="3">
    <source>
        <dbReference type="ARBA" id="ARBA00022741"/>
    </source>
</evidence>
<comment type="similarity">
    <text evidence="9">Belongs to the class-I aminoacyl-tRNA synthetase family.</text>
</comment>
<accession>A0AAP0LQW3</accession>
<evidence type="ECO:0000256" key="8">
    <source>
        <dbReference type="ARBA" id="ARBA00048248"/>
    </source>
</evidence>
<dbReference type="SUPFAM" id="SSF52374">
    <property type="entry name" value="Nucleotidylyl transferase"/>
    <property type="match status" value="1"/>
</dbReference>
<dbReference type="PANTHER" id="PTHR46264:SF4">
    <property type="entry name" value="TYROSINE--TRNA LIGASE, CYTOPLASMIC"/>
    <property type="match status" value="1"/>
</dbReference>
<evidence type="ECO:0000256" key="9">
    <source>
        <dbReference type="RuleBase" id="RU363036"/>
    </source>
</evidence>